<evidence type="ECO:0000256" key="10">
    <source>
        <dbReference type="ARBA" id="ARBA00048567"/>
    </source>
</evidence>
<evidence type="ECO:0000256" key="8">
    <source>
        <dbReference type="ARBA" id="ARBA00022840"/>
    </source>
</evidence>
<dbReference type="PRINTS" id="PR01100">
    <property type="entry name" value="SHIKIMTKNASE"/>
</dbReference>
<comment type="subunit">
    <text evidence="11">Monomer.</text>
</comment>
<evidence type="ECO:0000256" key="7">
    <source>
        <dbReference type="ARBA" id="ARBA00022777"/>
    </source>
</evidence>
<dbReference type="PANTHER" id="PTHR21087">
    <property type="entry name" value="SHIKIMATE KINASE"/>
    <property type="match status" value="1"/>
</dbReference>
<accession>A0A840QNZ9</accession>
<sequence>MLRKHIYLIGFMGAGKTTIGKQLAQKFNLPFVDVDQFVEEREGISIADIFEREGEASFRLRETKSLQQLSDCSPSIISTGGGIVERQENIDEMKHHGQVIYLSASFATLYERVADDTTRPLTSAGKSTLHERFQMREAYYENAADLVVDTEGRSISETCDFIVEQLGNNS</sequence>
<feature type="binding site" evidence="11">
    <location>
        <position position="153"/>
    </location>
    <ligand>
        <name>ATP</name>
        <dbReference type="ChEBI" id="CHEBI:30616"/>
    </ligand>
</feature>
<dbReference type="Pfam" id="PF01202">
    <property type="entry name" value="SKI"/>
    <property type="match status" value="1"/>
</dbReference>
<feature type="binding site" evidence="11">
    <location>
        <begin position="13"/>
        <end position="18"/>
    </location>
    <ligand>
        <name>ATP</name>
        <dbReference type="ChEBI" id="CHEBI:30616"/>
    </ligand>
</feature>
<dbReference type="Gene3D" id="3.40.50.300">
    <property type="entry name" value="P-loop containing nucleotide triphosphate hydrolases"/>
    <property type="match status" value="1"/>
</dbReference>
<feature type="binding site" evidence="11">
    <location>
        <position position="119"/>
    </location>
    <ligand>
        <name>ATP</name>
        <dbReference type="ChEBI" id="CHEBI:30616"/>
    </ligand>
</feature>
<dbReference type="SUPFAM" id="SSF52540">
    <property type="entry name" value="P-loop containing nucleoside triphosphate hydrolases"/>
    <property type="match status" value="1"/>
</dbReference>
<dbReference type="PROSITE" id="PS01128">
    <property type="entry name" value="SHIKIMATE_KINASE"/>
    <property type="match status" value="1"/>
</dbReference>
<evidence type="ECO:0000313" key="12">
    <source>
        <dbReference type="EMBL" id="MBB5173102.1"/>
    </source>
</evidence>
<dbReference type="GO" id="GO:0009073">
    <property type="term" value="P:aromatic amino acid family biosynthetic process"/>
    <property type="evidence" value="ECO:0007669"/>
    <property type="project" value="UniProtKB-KW"/>
</dbReference>
<dbReference type="InterPro" id="IPR031322">
    <property type="entry name" value="Shikimate/glucono_kinase"/>
</dbReference>
<reference evidence="12 13" key="1">
    <citation type="submission" date="2020-08" db="EMBL/GenBank/DDBJ databases">
        <title>Genomic Encyclopedia of Type Strains, Phase IV (KMG-IV): sequencing the most valuable type-strain genomes for metagenomic binning, comparative biology and taxonomic classification.</title>
        <authorList>
            <person name="Goeker M."/>
        </authorList>
    </citation>
    <scope>NUCLEOTIDE SEQUENCE [LARGE SCALE GENOMIC DNA]</scope>
    <source>
        <strain evidence="12 13">DSM 24696</strain>
    </source>
</reference>
<gene>
    <name evidence="11" type="primary">aroK</name>
    <name evidence="12" type="ORF">HNQ41_001265</name>
</gene>
<dbReference type="PANTHER" id="PTHR21087:SF16">
    <property type="entry name" value="SHIKIMATE KINASE 1, CHLOROPLASTIC"/>
    <property type="match status" value="1"/>
</dbReference>
<keyword evidence="9 11" id="KW-0057">Aromatic amino acid biosynthesis</keyword>
<proteinExistence type="inferred from homology"/>
<comment type="subcellular location">
    <subcellularLocation>
        <location evidence="11">Cytoplasm</location>
    </subcellularLocation>
</comment>
<dbReference type="InterPro" id="IPR027417">
    <property type="entry name" value="P-loop_NTPase"/>
</dbReference>
<evidence type="ECO:0000256" key="4">
    <source>
        <dbReference type="ARBA" id="ARBA00022605"/>
    </source>
</evidence>
<keyword evidence="7 11" id="KW-0418">Kinase</keyword>
<comment type="function">
    <text evidence="11">Catalyzes the specific phosphorylation of the 3-hydroxyl group of shikimic acid using ATP as a cosubstrate.</text>
</comment>
<dbReference type="GO" id="GO:0009423">
    <property type="term" value="P:chorismate biosynthetic process"/>
    <property type="evidence" value="ECO:0007669"/>
    <property type="project" value="UniProtKB-UniRule"/>
</dbReference>
<feature type="binding site" evidence="11">
    <location>
        <position position="59"/>
    </location>
    <ligand>
        <name>substrate</name>
    </ligand>
</feature>
<keyword evidence="11" id="KW-0460">Magnesium</keyword>
<dbReference type="GO" id="GO:0004765">
    <property type="term" value="F:shikimate kinase activity"/>
    <property type="evidence" value="ECO:0007669"/>
    <property type="project" value="UniProtKB-UniRule"/>
</dbReference>
<dbReference type="GO" id="GO:0008652">
    <property type="term" value="P:amino acid biosynthetic process"/>
    <property type="evidence" value="ECO:0007669"/>
    <property type="project" value="UniProtKB-KW"/>
</dbReference>
<dbReference type="GO" id="GO:0005524">
    <property type="term" value="F:ATP binding"/>
    <property type="evidence" value="ECO:0007669"/>
    <property type="project" value="UniProtKB-UniRule"/>
</dbReference>
<evidence type="ECO:0000256" key="11">
    <source>
        <dbReference type="HAMAP-Rule" id="MF_00109"/>
    </source>
</evidence>
<name>A0A840QNZ9_9BACI</name>
<evidence type="ECO:0000256" key="1">
    <source>
        <dbReference type="ARBA" id="ARBA00004842"/>
    </source>
</evidence>
<keyword evidence="8 11" id="KW-0067">ATP-binding</keyword>
<comment type="caution">
    <text evidence="12">The sequence shown here is derived from an EMBL/GenBank/DDBJ whole genome shotgun (WGS) entry which is preliminary data.</text>
</comment>
<comment type="similarity">
    <text evidence="2 11">Belongs to the shikimate kinase family.</text>
</comment>
<dbReference type="HAMAP" id="MF_00109">
    <property type="entry name" value="Shikimate_kinase"/>
    <property type="match status" value="1"/>
</dbReference>
<feature type="binding site" evidence="11">
    <location>
        <position position="17"/>
    </location>
    <ligand>
        <name>Mg(2+)</name>
        <dbReference type="ChEBI" id="CHEBI:18420"/>
    </ligand>
</feature>
<dbReference type="UniPathway" id="UPA00053">
    <property type="reaction ID" value="UER00088"/>
</dbReference>
<dbReference type="EC" id="2.7.1.71" evidence="3 11"/>
<keyword evidence="6 11" id="KW-0547">Nucleotide-binding</keyword>
<dbReference type="Proteomes" id="UP000551878">
    <property type="component" value="Unassembled WGS sequence"/>
</dbReference>
<evidence type="ECO:0000256" key="3">
    <source>
        <dbReference type="ARBA" id="ARBA00012154"/>
    </source>
</evidence>
<dbReference type="CDD" id="cd00464">
    <property type="entry name" value="SK"/>
    <property type="match status" value="1"/>
</dbReference>
<comment type="catalytic activity">
    <reaction evidence="10 11">
        <text>shikimate + ATP = 3-phosphoshikimate + ADP + H(+)</text>
        <dbReference type="Rhea" id="RHEA:13121"/>
        <dbReference type="ChEBI" id="CHEBI:15378"/>
        <dbReference type="ChEBI" id="CHEBI:30616"/>
        <dbReference type="ChEBI" id="CHEBI:36208"/>
        <dbReference type="ChEBI" id="CHEBI:145989"/>
        <dbReference type="ChEBI" id="CHEBI:456216"/>
        <dbReference type="EC" id="2.7.1.71"/>
    </reaction>
</comment>
<comment type="cofactor">
    <cofactor evidence="11">
        <name>Mg(2+)</name>
        <dbReference type="ChEBI" id="CHEBI:18420"/>
    </cofactor>
    <text evidence="11">Binds 1 Mg(2+) ion per subunit.</text>
</comment>
<keyword evidence="5 11" id="KW-0808">Transferase</keyword>
<organism evidence="12 13">
    <name type="scientific">Texcoconibacillus texcoconensis</name>
    <dbReference type="NCBI Taxonomy" id="1095777"/>
    <lineage>
        <taxon>Bacteria</taxon>
        <taxon>Bacillati</taxon>
        <taxon>Bacillota</taxon>
        <taxon>Bacilli</taxon>
        <taxon>Bacillales</taxon>
        <taxon>Bacillaceae</taxon>
        <taxon>Texcoconibacillus</taxon>
    </lineage>
</organism>
<comment type="pathway">
    <text evidence="1 11">Metabolic intermediate biosynthesis; chorismate biosynthesis; chorismate from D-erythrose 4-phosphate and phosphoenolpyruvate: step 5/7.</text>
</comment>
<evidence type="ECO:0000256" key="6">
    <source>
        <dbReference type="ARBA" id="ARBA00022741"/>
    </source>
</evidence>
<feature type="binding site" evidence="11">
    <location>
        <position position="35"/>
    </location>
    <ligand>
        <name>substrate</name>
    </ligand>
</feature>
<evidence type="ECO:0000313" key="13">
    <source>
        <dbReference type="Proteomes" id="UP000551878"/>
    </source>
</evidence>
<feature type="binding site" evidence="11">
    <location>
        <position position="81"/>
    </location>
    <ligand>
        <name>substrate</name>
    </ligand>
</feature>
<dbReference type="GO" id="GO:0005829">
    <property type="term" value="C:cytosol"/>
    <property type="evidence" value="ECO:0007669"/>
    <property type="project" value="TreeGrafter"/>
</dbReference>
<keyword evidence="11" id="KW-0479">Metal-binding</keyword>
<dbReference type="GO" id="GO:0000287">
    <property type="term" value="F:magnesium ion binding"/>
    <property type="evidence" value="ECO:0007669"/>
    <property type="project" value="UniProtKB-UniRule"/>
</dbReference>
<dbReference type="RefSeq" id="WP_184663542.1">
    <property type="nucleotide sequence ID" value="NZ_JACHHB010000004.1"/>
</dbReference>
<evidence type="ECO:0000256" key="9">
    <source>
        <dbReference type="ARBA" id="ARBA00023141"/>
    </source>
</evidence>
<evidence type="ECO:0000256" key="5">
    <source>
        <dbReference type="ARBA" id="ARBA00022679"/>
    </source>
</evidence>
<dbReference type="EMBL" id="JACHHB010000004">
    <property type="protein sequence ID" value="MBB5173102.1"/>
    <property type="molecule type" value="Genomic_DNA"/>
</dbReference>
<dbReference type="InterPro" id="IPR000623">
    <property type="entry name" value="Shikimate_kinase/TSH1"/>
</dbReference>
<dbReference type="AlphaFoldDB" id="A0A840QNZ9"/>
<keyword evidence="11" id="KW-0963">Cytoplasm</keyword>
<evidence type="ECO:0000256" key="2">
    <source>
        <dbReference type="ARBA" id="ARBA00006997"/>
    </source>
</evidence>
<protein>
    <recommendedName>
        <fullName evidence="3 11">Shikimate kinase</fullName>
        <shortName evidence="11">SK</shortName>
        <ecNumber evidence="3 11">2.7.1.71</ecNumber>
    </recommendedName>
</protein>
<keyword evidence="13" id="KW-1185">Reference proteome</keyword>
<dbReference type="InterPro" id="IPR023000">
    <property type="entry name" value="Shikimate_kinase_CS"/>
</dbReference>
<keyword evidence="4 11" id="KW-0028">Amino-acid biosynthesis</keyword>
<feature type="binding site" evidence="11">
    <location>
        <position position="136"/>
    </location>
    <ligand>
        <name>substrate</name>
    </ligand>
</feature>